<feature type="domain" description="C2H2-type" evidence="13">
    <location>
        <begin position="326"/>
        <end position="353"/>
    </location>
</feature>
<dbReference type="AlphaFoldDB" id="A0A452SZN1"/>
<dbReference type="GeneTree" id="ENSGT00940000153104"/>
<dbReference type="FunFam" id="3.30.160.60:FF:000295">
    <property type="entry name" value="zinc finger protein 19"/>
    <property type="match status" value="2"/>
</dbReference>
<reference evidence="14" key="1">
    <citation type="submission" date="2019-03" db="UniProtKB">
        <authorList>
            <consortium name="Ensembl"/>
        </authorList>
    </citation>
    <scope>IDENTIFICATION</scope>
</reference>
<evidence type="ECO:0000256" key="10">
    <source>
        <dbReference type="ARBA" id="ARBA00023242"/>
    </source>
</evidence>
<keyword evidence="5 11" id="KW-0863">Zinc-finger</keyword>
<dbReference type="InterPro" id="IPR036236">
    <property type="entry name" value="Znf_C2H2_sf"/>
</dbReference>
<evidence type="ECO:0000256" key="8">
    <source>
        <dbReference type="ARBA" id="ARBA00023125"/>
    </source>
</evidence>
<feature type="domain" description="C2H2-type" evidence="13">
    <location>
        <begin position="382"/>
        <end position="409"/>
    </location>
</feature>
<comment type="similarity">
    <text evidence="2">Belongs to the krueppel C2H2-type zinc-finger protein family.</text>
</comment>
<dbReference type="GO" id="GO:0005634">
    <property type="term" value="C:nucleus"/>
    <property type="evidence" value="ECO:0007669"/>
    <property type="project" value="UniProtKB-SubCell"/>
</dbReference>
<organism evidence="14">
    <name type="scientific">Ursus maritimus</name>
    <name type="common">Polar bear</name>
    <name type="synonym">Thalarctos maritimus</name>
    <dbReference type="NCBI Taxonomy" id="29073"/>
    <lineage>
        <taxon>Eukaryota</taxon>
        <taxon>Metazoa</taxon>
        <taxon>Chordata</taxon>
        <taxon>Craniata</taxon>
        <taxon>Vertebrata</taxon>
        <taxon>Euteleostomi</taxon>
        <taxon>Mammalia</taxon>
        <taxon>Eutheria</taxon>
        <taxon>Laurasiatheria</taxon>
        <taxon>Carnivora</taxon>
        <taxon>Caniformia</taxon>
        <taxon>Ursidae</taxon>
        <taxon>Ursus</taxon>
    </lineage>
</organism>
<dbReference type="FunFam" id="3.30.160.60:FF:000737">
    <property type="entry name" value="Zinc finger protein 565"/>
    <property type="match status" value="1"/>
</dbReference>
<accession>A0A452SZN1</accession>
<evidence type="ECO:0000256" key="1">
    <source>
        <dbReference type="ARBA" id="ARBA00004123"/>
    </source>
</evidence>
<keyword evidence="4" id="KW-0677">Repeat</keyword>
<proteinExistence type="inferred from homology"/>
<dbReference type="GO" id="GO:0000981">
    <property type="term" value="F:DNA-binding transcription factor activity, RNA polymerase II-specific"/>
    <property type="evidence" value="ECO:0007669"/>
    <property type="project" value="TreeGrafter"/>
</dbReference>
<keyword evidence="9" id="KW-0804">Transcription</keyword>
<dbReference type="InterPro" id="IPR013087">
    <property type="entry name" value="Znf_C2H2_type"/>
</dbReference>
<evidence type="ECO:0000256" key="5">
    <source>
        <dbReference type="ARBA" id="ARBA00022771"/>
    </source>
</evidence>
<dbReference type="PANTHER" id="PTHR19818:SF158">
    <property type="entry name" value="C2H2-TYPE DOMAIN-CONTAINING PROTEIN-RELATED"/>
    <property type="match status" value="1"/>
</dbReference>
<dbReference type="InterPro" id="IPR050329">
    <property type="entry name" value="GLI_C2H2-zinc-finger"/>
</dbReference>
<sequence>ERQPAREGTQAGGVGEEEAGSQRRSRMWDSILERQDHALSRRQPPNDLLCVLSIYSFITPFLTEQLLFFQHWTYNRFVFLCLIDGKYGPKAKKSTVEHQDIFKEGTSQGINTEELKKRKSVLGDTWKSREQFKYQHLNQEKYLGQDKVTCMEIPAKEGDTESSEFGKVFIIQSIVSEQSDPIEECFHEHGTHGKILKQNSDLIIQWKCDGKKPCKCSGCGKTFRDHATLVQHKRTHTGERPYKCTVCGKGFNQSFHLTNHQKTHTGERPYKCNECGKVFSYCSVLIQHQRIHSGERPYECTECGKTFSRSTYLTQHQRIHTGEKPYKCLECGKAFSQSTHLTLHQRIHTGEKPYECNECGKTFSQSAYLTQHQRIHTGEKPYECNDCGKAFSDHSALIRHHIVHTGEKPYECNDCGRMILYHSPFFIRHMATFK</sequence>
<dbReference type="OMA" id="EECFHEH"/>
<comment type="subcellular location">
    <subcellularLocation>
        <location evidence="1">Nucleus</location>
    </subcellularLocation>
</comment>
<feature type="domain" description="C2H2-type" evidence="13">
    <location>
        <begin position="214"/>
        <end position="241"/>
    </location>
</feature>
<feature type="domain" description="C2H2-type" evidence="13">
    <location>
        <begin position="270"/>
        <end position="297"/>
    </location>
</feature>
<dbReference type="PROSITE" id="PS50157">
    <property type="entry name" value="ZINC_FINGER_C2H2_2"/>
    <property type="match status" value="7"/>
</dbReference>
<dbReference type="FunFam" id="3.30.160.60:FF:002402">
    <property type="entry name" value="Zinc finger protein 347"/>
    <property type="match status" value="1"/>
</dbReference>
<dbReference type="FunFam" id="3.30.160.60:FF:000027">
    <property type="entry name" value="zinc finger protein 3 homolog"/>
    <property type="match status" value="1"/>
</dbReference>
<feature type="domain" description="C2H2-type" evidence="13">
    <location>
        <begin position="242"/>
        <end position="269"/>
    </location>
</feature>
<dbReference type="FunFam" id="3.30.160.60:FF:000052">
    <property type="entry name" value="zinc finger protein 546 isoform X1"/>
    <property type="match status" value="1"/>
</dbReference>
<evidence type="ECO:0000256" key="12">
    <source>
        <dbReference type="SAM" id="MobiDB-lite"/>
    </source>
</evidence>
<dbReference type="SMART" id="SM00355">
    <property type="entry name" value="ZnF_C2H2"/>
    <property type="match status" value="8"/>
</dbReference>
<keyword evidence="10" id="KW-0539">Nucleus</keyword>
<dbReference type="Pfam" id="PF00096">
    <property type="entry name" value="zf-C2H2"/>
    <property type="match status" value="7"/>
</dbReference>
<feature type="domain" description="C2H2-type" evidence="13">
    <location>
        <begin position="298"/>
        <end position="325"/>
    </location>
</feature>
<evidence type="ECO:0000256" key="11">
    <source>
        <dbReference type="PROSITE-ProRule" id="PRU00042"/>
    </source>
</evidence>
<dbReference type="SUPFAM" id="SSF57667">
    <property type="entry name" value="beta-beta-alpha zinc fingers"/>
    <property type="match status" value="4"/>
</dbReference>
<keyword evidence="3" id="KW-0479">Metal-binding</keyword>
<evidence type="ECO:0000313" key="14">
    <source>
        <dbReference type="Ensembl" id="ENSUMAP00000000928"/>
    </source>
</evidence>
<keyword evidence="6" id="KW-0862">Zinc</keyword>
<dbReference type="Ensembl" id="ENSUMAT00000001214.1">
    <property type="protein sequence ID" value="ENSUMAP00000000928.1"/>
    <property type="gene ID" value="ENSUMAG00000000964.1"/>
</dbReference>
<dbReference type="GO" id="GO:0000978">
    <property type="term" value="F:RNA polymerase II cis-regulatory region sequence-specific DNA binding"/>
    <property type="evidence" value="ECO:0007669"/>
    <property type="project" value="TreeGrafter"/>
</dbReference>
<evidence type="ECO:0000256" key="9">
    <source>
        <dbReference type="ARBA" id="ARBA00023163"/>
    </source>
</evidence>
<evidence type="ECO:0000256" key="4">
    <source>
        <dbReference type="ARBA" id="ARBA00022737"/>
    </source>
</evidence>
<dbReference type="GO" id="GO:0045944">
    <property type="term" value="P:positive regulation of transcription by RNA polymerase II"/>
    <property type="evidence" value="ECO:0007669"/>
    <property type="project" value="UniProtKB-ARBA"/>
</dbReference>
<dbReference type="PANTHER" id="PTHR19818">
    <property type="entry name" value="ZINC FINGER PROTEIN ZIC AND GLI"/>
    <property type="match status" value="1"/>
</dbReference>
<evidence type="ECO:0000256" key="7">
    <source>
        <dbReference type="ARBA" id="ARBA00023015"/>
    </source>
</evidence>
<evidence type="ECO:0000259" key="13">
    <source>
        <dbReference type="PROSITE" id="PS50157"/>
    </source>
</evidence>
<feature type="domain" description="C2H2-type" evidence="13">
    <location>
        <begin position="354"/>
        <end position="381"/>
    </location>
</feature>
<keyword evidence="7" id="KW-0805">Transcription regulation</keyword>
<protein>
    <recommendedName>
        <fullName evidence="13">C2H2-type domain-containing protein</fullName>
    </recommendedName>
</protein>
<evidence type="ECO:0000256" key="3">
    <source>
        <dbReference type="ARBA" id="ARBA00022723"/>
    </source>
</evidence>
<evidence type="ECO:0000256" key="2">
    <source>
        <dbReference type="ARBA" id="ARBA00006991"/>
    </source>
</evidence>
<dbReference type="GO" id="GO:0008270">
    <property type="term" value="F:zinc ion binding"/>
    <property type="evidence" value="ECO:0007669"/>
    <property type="project" value="UniProtKB-KW"/>
</dbReference>
<dbReference type="PROSITE" id="PS00028">
    <property type="entry name" value="ZINC_FINGER_C2H2_1"/>
    <property type="match status" value="7"/>
</dbReference>
<evidence type="ECO:0000256" key="6">
    <source>
        <dbReference type="ARBA" id="ARBA00022833"/>
    </source>
</evidence>
<name>A0A452SZN1_URSMA</name>
<keyword evidence="8" id="KW-0238">DNA-binding</keyword>
<dbReference type="FunFam" id="3.30.160.60:FF:002090">
    <property type="entry name" value="Zinc finger protein 473"/>
    <property type="match status" value="1"/>
</dbReference>
<dbReference type="Gene3D" id="3.30.160.60">
    <property type="entry name" value="Classic Zinc Finger"/>
    <property type="match status" value="8"/>
</dbReference>
<feature type="region of interest" description="Disordered" evidence="12">
    <location>
        <begin position="1"/>
        <end position="25"/>
    </location>
</feature>
<dbReference type="FunFam" id="3.30.160.60:FF:004137">
    <property type="match status" value="1"/>
</dbReference>